<reference evidence="5" key="1">
    <citation type="journal article" date="2019" name="Int. J. Syst. Evol. Microbiol.">
        <title>The Global Catalogue of Microorganisms (GCM) 10K type strain sequencing project: providing services to taxonomists for standard genome sequencing and annotation.</title>
        <authorList>
            <consortium name="The Broad Institute Genomics Platform"/>
            <consortium name="The Broad Institute Genome Sequencing Center for Infectious Disease"/>
            <person name="Wu L."/>
            <person name="Ma J."/>
        </authorList>
    </citation>
    <scope>NUCLEOTIDE SEQUENCE [LARGE SCALE GENOMIC DNA]</scope>
    <source>
        <strain evidence="5">CGMCC 1.19062</strain>
    </source>
</reference>
<dbReference type="InterPro" id="IPR036365">
    <property type="entry name" value="PGBD-like_sf"/>
</dbReference>
<evidence type="ECO:0000259" key="3">
    <source>
        <dbReference type="Pfam" id="PF01471"/>
    </source>
</evidence>
<comment type="caution">
    <text evidence="4">The sequence shown here is derived from an EMBL/GenBank/DDBJ whole genome shotgun (WGS) entry which is preliminary data.</text>
</comment>
<keyword evidence="5" id="KW-1185">Reference proteome</keyword>
<organism evidence="4 5">
    <name type="scientific">Lacibacterium aquatile</name>
    <dbReference type="NCBI Taxonomy" id="1168082"/>
    <lineage>
        <taxon>Bacteria</taxon>
        <taxon>Pseudomonadati</taxon>
        <taxon>Pseudomonadota</taxon>
        <taxon>Alphaproteobacteria</taxon>
        <taxon>Rhodospirillales</taxon>
        <taxon>Rhodospirillaceae</taxon>
    </lineage>
</organism>
<evidence type="ECO:0000313" key="4">
    <source>
        <dbReference type="EMBL" id="MFD2262556.1"/>
    </source>
</evidence>
<keyword evidence="2" id="KW-0732">Signal</keyword>
<dbReference type="Gene3D" id="1.10.101.10">
    <property type="entry name" value="PGBD-like superfamily/PGBD"/>
    <property type="match status" value="1"/>
</dbReference>
<dbReference type="RefSeq" id="WP_379875515.1">
    <property type="nucleotide sequence ID" value="NZ_JBHUIP010000004.1"/>
</dbReference>
<evidence type="ECO:0000313" key="5">
    <source>
        <dbReference type="Proteomes" id="UP001597295"/>
    </source>
</evidence>
<dbReference type="SUPFAM" id="SSF47090">
    <property type="entry name" value="PGBD-like"/>
    <property type="match status" value="1"/>
</dbReference>
<feature type="domain" description="Peptidoglycan binding-like" evidence="3">
    <location>
        <begin position="104"/>
        <end position="150"/>
    </location>
</feature>
<feature type="compositionally biased region" description="Basic and acidic residues" evidence="1">
    <location>
        <begin position="147"/>
        <end position="157"/>
    </location>
</feature>
<evidence type="ECO:0000256" key="2">
    <source>
        <dbReference type="SAM" id="SignalP"/>
    </source>
</evidence>
<feature type="region of interest" description="Disordered" evidence="1">
    <location>
        <begin position="136"/>
        <end position="157"/>
    </location>
</feature>
<protein>
    <submittedName>
        <fullName evidence="4">Peptidoglycan-binding protein</fullName>
    </submittedName>
</protein>
<proteinExistence type="predicted"/>
<feature type="signal peptide" evidence="2">
    <location>
        <begin position="1"/>
        <end position="24"/>
    </location>
</feature>
<dbReference type="InterPro" id="IPR036366">
    <property type="entry name" value="PGBDSf"/>
</dbReference>
<name>A0ABW5DPY4_9PROT</name>
<dbReference type="Proteomes" id="UP001597295">
    <property type="component" value="Unassembled WGS sequence"/>
</dbReference>
<gene>
    <name evidence="4" type="ORF">ACFSM5_06625</name>
</gene>
<dbReference type="Pfam" id="PF01471">
    <property type="entry name" value="PG_binding_1"/>
    <property type="match status" value="1"/>
</dbReference>
<sequence length="157" mass="16611">MWRSIVLAAVVCTGLPLVAERASAQVPLACSAQSVGMQICQTGTICKCAFEPGGTMTQQPRGYMWNCDIANGACPANTAQIPLSNTMMGQVQVSPGGRRTVDNRAVQDALRAAGFDPGATDGVIGSRTRNAIREWQRSQGANATGRLTDEETRRLGL</sequence>
<accession>A0ABW5DPY4</accession>
<dbReference type="EMBL" id="JBHUIP010000004">
    <property type="protein sequence ID" value="MFD2262556.1"/>
    <property type="molecule type" value="Genomic_DNA"/>
</dbReference>
<feature type="chain" id="PRO_5047109144" evidence="2">
    <location>
        <begin position="25"/>
        <end position="157"/>
    </location>
</feature>
<dbReference type="InterPro" id="IPR002477">
    <property type="entry name" value="Peptidoglycan-bd-like"/>
</dbReference>
<evidence type="ECO:0000256" key="1">
    <source>
        <dbReference type="SAM" id="MobiDB-lite"/>
    </source>
</evidence>